<organism evidence="1">
    <name type="scientific">Fusarium acuminatum CS5907</name>
    <dbReference type="NCBI Taxonomy" id="1318461"/>
    <lineage>
        <taxon>Eukaryota</taxon>
        <taxon>Fungi</taxon>
        <taxon>Dikarya</taxon>
        <taxon>Ascomycota</taxon>
        <taxon>Pezizomycotina</taxon>
        <taxon>Sordariomycetes</taxon>
        <taxon>Hypocreomycetidae</taxon>
        <taxon>Hypocreales</taxon>
        <taxon>Nectriaceae</taxon>
        <taxon>Fusarium</taxon>
        <taxon>Fusarium tricinctum species complex</taxon>
    </lineage>
</organism>
<reference evidence="1" key="1">
    <citation type="submission" date="2013-05" db="EMBL/GenBank/DDBJ databases">
        <title>Draft genome sequences of six wheat associated Fusarium spp. isolates.</title>
        <authorList>
            <person name="Moolhuijzen P.M."/>
            <person name="Manners J.M."/>
            <person name="Wilcox S."/>
            <person name="Bellgard M.I."/>
            <person name="Gardiner D.M."/>
        </authorList>
    </citation>
    <scope>NUCLEOTIDE SEQUENCE</scope>
    <source>
        <strain evidence="1">CS5907</strain>
        <strain evidence="1">CS5907</strain>
    </source>
</reference>
<evidence type="ECO:0000313" key="1">
    <source>
        <dbReference type="EMBL" id="CEG03221.1"/>
    </source>
</evidence>
<proteinExistence type="predicted"/>
<name>A0A096PEV5_9HYPO</name>
<protein>
    <submittedName>
        <fullName evidence="1">WGS project CBMG000000000 data, contig CS5907-c000269</fullName>
    </submittedName>
</protein>
<comment type="caution">
    <text evidence="1">The sequence shown here is derived from an EMBL/GenBank/DDBJ whole genome shotgun (WGS) entry which is preliminary data.</text>
</comment>
<sequence length="84" mass="9614">MSRIWARVQMIRVERIYDMQTIVTLSEKPFGPFGHPFIHLSPISLPNPSCQLHRSSSWIFLQYSPLQISGVCSEAIDTAVMLRP</sequence>
<dbReference type="AlphaFoldDB" id="A0A096PEV5"/>
<dbReference type="EMBL" id="CBMG010000269">
    <property type="protein sequence ID" value="CEG03221.1"/>
    <property type="molecule type" value="Genomic_DNA"/>
</dbReference>
<gene>
    <name evidence="1" type="ORF">BN851_0012920</name>
</gene>
<accession>A0A096PEV5</accession>